<evidence type="ECO:0000259" key="3">
    <source>
        <dbReference type="Pfam" id="PF01168"/>
    </source>
</evidence>
<dbReference type="Proteomes" id="UP000199259">
    <property type="component" value="Unassembled WGS sequence"/>
</dbReference>
<name>A0A7Z7FD84_9EURY</name>
<dbReference type="InterPro" id="IPR001608">
    <property type="entry name" value="Ala_racemase_N"/>
</dbReference>
<dbReference type="Pfam" id="PF01168">
    <property type="entry name" value="Ala_racemase_N"/>
    <property type="match status" value="1"/>
</dbReference>
<dbReference type="NCBIfam" id="TIGR00044">
    <property type="entry name" value="YggS family pyridoxal phosphate-dependent enzyme"/>
    <property type="match status" value="1"/>
</dbReference>
<evidence type="ECO:0000313" key="4">
    <source>
        <dbReference type="EMBL" id="SDG16891.1"/>
    </source>
</evidence>
<feature type="modified residue" description="N6-(pyridoxal phosphate)lysine" evidence="2">
    <location>
        <position position="24"/>
    </location>
</feature>
<dbReference type="SUPFAM" id="SSF51419">
    <property type="entry name" value="PLP-binding barrel"/>
    <property type="match status" value="1"/>
</dbReference>
<dbReference type="AlphaFoldDB" id="A0A7Z7FD84"/>
<dbReference type="PIRSF" id="PIRSF004848">
    <property type="entry name" value="YBL036c_PLPDEIII"/>
    <property type="match status" value="1"/>
</dbReference>
<dbReference type="CDD" id="cd00635">
    <property type="entry name" value="PLPDE_III_YBL036c_like"/>
    <property type="match status" value="1"/>
</dbReference>
<reference evidence="4 5" key="1">
    <citation type="submission" date="2016-10" db="EMBL/GenBank/DDBJ databases">
        <authorList>
            <person name="Varghese N."/>
            <person name="Submissions S."/>
        </authorList>
    </citation>
    <scope>NUCLEOTIDE SEQUENCE [LARGE SCALE GENOMIC DNA]</scope>
    <source>
        <strain evidence="4 5">PL 12/M</strain>
    </source>
</reference>
<dbReference type="GO" id="GO:0030170">
    <property type="term" value="F:pyridoxal phosphate binding"/>
    <property type="evidence" value="ECO:0007669"/>
    <property type="project" value="UniProtKB-UniRule"/>
</dbReference>
<proteinExistence type="inferred from homology"/>
<dbReference type="PANTHER" id="PTHR10146">
    <property type="entry name" value="PROLINE SYNTHETASE CO-TRANSCRIBED BACTERIAL HOMOLOG PROTEIN"/>
    <property type="match status" value="1"/>
</dbReference>
<dbReference type="HAMAP" id="MF_02087">
    <property type="entry name" value="PLP_homeostasis"/>
    <property type="match status" value="1"/>
</dbReference>
<dbReference type="PANTHER" id="PTHR10146:SF14">
    <property type="entry name" value="PYRIDOXAL PHOSPHATE HOMEOSTASIS PROTEIN"/>
    <property type="match status" value="1"/>
</dbReference>
<dbReference type="OrthoDB" id="358993at2157"/>
<keyword evidence="5" id="KW-1185">Reference proteome</keyword>
<gene>
    <name evidence="4" type="ORF">SAMN04488589_2340</name>
</gene>
<dbReference type="InterPro" id="IPR011078">
    <property type="entry name" value="PyrdxlP_homeostasis"/>
</dbReference>
<protein>
    <recommendedName>
        <fullName evidence="2">Pyridoxal phosphate homeostasis protein</fullName>
        <shortName evidence="2">PLP homeostasis protein</shortName>
    </recommendedName>
</protein>
<feature type="domain" description="Alanine racemase N-terminal" evidence="3">
    <location>
        <begin position="3"/>
        <end position="217"/>
    </location>
</feature>
<comment type="similarity">
    <text evidence="2">Belongs to the pyridoxal phosphate-binding protein YggS/PROSC family.</text>
</comment>
<accession>A0A7Z7FD84</accession>
<dbReference type="Gene3D" id="3.20.20.10">
    <property type="entry name" value="Alanine racemase"/>
    <property type="match status" value="1"/>
</dbReference>
<organism evidence="4 5">
    <name type="scientific">Methanolobus vulcani</name>
    <dbReference type="NCBI Taxonomy" id="38026"/>
    <lineage>
        <taxon>Archaea</taxon>
        <taxon>Methanobacteriati</taxon>
        <taxon>Methanobacteriota</taxon>
        <taxon>Stenosarchaea group</taxon>
        <taxon>Methanomicrobia</taxon>
        <taxon>Methanosarcinales</taxon>
        <taxon>Methanosarcinaceae</taxon>
        <taxon>Methanolobus</taxon>
    </lineage>
</organism>
<evidence type="ECO:0000313" key="5">
    <source>
        <dbReference type="Proteomes" id="UP000199259"/>
    </source>
</evidence>
<evidence type="ECO:0000256" key="2">
    <source>
        <dbReference type="HAMAP-Rule" id="MF_02087"/>
    </source>
</evidence>
<sequence>MSITENITSILNEIANTQLICVTKTVEPEKMNEAIKAGATIIGENRVQEFEEKADKLLSCEKHMIGHLQTNKVKKAVEYFDVIQSVDSLKVAQEIDKRAEDAGKIQEVYLQVNIGNEPQKHGFKLDDIRQEIGEIESLKNIRVTGMMCIPPYVPPEEARLYFKQMKSLFDELKAETEGKFDNIELKDLSMGMSGDYKVAIEEGATMVRIGSAIFGERNY</sequence>
<keyword evidence="1 2" id="KW-0663">Pyridoxal phosphate</keyword>
<comment type="caution">
    <text evidence="4">The sequence shown here is derived from an EMBL/GenBank/DDBJ whole genome shotgun (WGS) entry which is preliminary data.</text>
</comment>
<dbReference type="EMBL" id="FNCA01000008">
    <property type="protein sequence ID" value="SDG16891.1"/>
    <property type="molecule type" value="Genomic_DNA"/>
</dbReference>
<dbReference type="FunFam" id="3.20.20.10:FF:000018">
    <property type="entry name" value="Pyridoxal phosphate homeostasis protein"/>
    <property type="match status" value="1"/>
</dbReference>
<dbReference type="InterPro" id="IPR029066">
    <property type="entry name" value="PLP-binding_barrel"/>
</dbReference>
<dbReference type="RefSeq" id="WP_091710626.1">
    <property type="nucleotide sequence ID" value="NZ_FNCA01000008.1"/>
</dbReference>
<evidence type="ECO:0000256" key="1">
    <source>
        <dbReference type="ARBA" id="ARBA00022898"/>
    </source>
</evidence>
<comment type="function">
    <text evidence="2">Pyridoxal 5'-phosphate (PLP)-binding protein, which is involved in PLP homeostasis.</text>
</comment>